<protein>
    <submittedName>
        <fullName evidence="1">Uncharacterized protein</fullName>
    </submittedName>
</protein>
<name>A0ABR9USW9_9CHRO</name>
<sequence>MAEPTLQQVFGAGATQDATTLTIAKADLAAVGLTASATNTAESLIVGILLLAKNTLTAAALDSNPDQSISIEDSFDSLVTRNNQTFRQKTYSVNLQKLDTASTIDPDDY</sequence>
<dbReference type="Proteomes" id="UP000651156">
    <property type="component" value="Unassembled WGS sequence"/>
</dbReference>
<comment type="caution">
    <text evidence="1">The sequence shown here is derived from an EMBL/GenBank/DDBJ whole genome shotgun (WGS) entry which is preliminary data.</text>
</comment>
<evidence type="ECO:0000313" key="1">
    <source>
        <dbReference type="EMBL" id="MBE9191397.1"/>
    </source>
</evidence>
<organism evidence="1 2">
    <name type="scientific">Gloeocapsopsis crepidinum LEGE 06123</name>
    <dbReference type="NCBI Taxonomy" id="588587"/>
    <lineage>
        <taxon>Bacteria</taxon>
        <taxon>Bacillati</taxon>
        <taxon>Cyanobacteriota</taxon>
        <taxon>Cyanophyceae</taxon>
        <taxon>Oscillatoriophycideae</taxon>
        <taxon>Chroococcales</taxon>
        <taxon>Chroococcaceae</taxon>
        <taxon>Gloeocapsopsis</taxon>
    </lineage>
</organism>
<dbReference type="EMBL" id="JADEWN010000032">
    <property type="protein sequence ID" value="MBE9191397.1"/>
    <property type="molecule type" value="Genomic_DNA"/>
</dbReference>
<accession>A0ABR9USW9</accession>
<proteinExistence type="predicted"/>
<evidence type="ECO:0000313" key="2">
    <source>
        <dbReference type="Proteomes" id="UP000651156"/>
    </source>
</evidence>
<dbReference type="RefSeq" id="WP_193932542.1">
    <property type="nucleotide sequence ID" value="NZ_CAWPMZ010000062.1"/>
</dbReference>
<gene>
    <name evidence="1" type="ORF">IQ230_13785</name>
</gene>
<reference evidence="1 2" key="1">
    <citation type="submission" date="2020-10" db="EMBL/GenBank/DDBJ databases">
        <authorList>
            <person name="Castelo-Branco R."/>
            <person name="Eusebio N."/>
            <person name="Adriana R."/>
            <person name="Vieira A."/>
            <person name="Brugerolle De Fraissinette N."/>
            <person name="Rezende De Castro R."/>
            <person name="Schneider M.P."/>
            <person name="Vasconcelos V."/>
            <person name="Leao P.N."/>
        </authorList>
    </citation>
    <scope>NUCLEOTIDE SEQUENCE [LARGE SCALE GENOMIC DNA]</scope>
    <source>
        <strain evidence="1 2">LEGE 06123</strain>
    </source>
</reference>
<keyword evidence="2" id="KW-1185">Reference proteome</keyword>